<evidence type="ECO:0000256" key="3">
    <source>
        <dbReference type="ARBA" id="ARBA00023295"/>
    </source>
</evidence>
<dbReference type="SUPFAM" id="SSF48208">
    <property type="entry name" value="Six-hairpin glycosidases"/>
    <property type="match status" value="1"/>
</dbReference>
<dbReference type="STRING" id="1802596.A2Z11_02105"/>
<dbReference type="PANTHER" id="PTHR10412:SF11">
    <property type="entry name" value="MANNOSYL-OLIGOSACCHARIDE GLUCOSIDASE"/>
    <property type="match status" value="1"/>
</dbReference>
<dbReference type="InterPro" id="IPR008928">
    <property type="entry name" value="6-hairpin_glycosidase_sf"/>
</dbReference>
<dbReference type="InterPro" id="IPR054491">
    <property type="entry name" value="MGH1-like_GH"/>
</dbReference>
<evidence type="ECO:0000256" key="1">
    <source>
        <dbReference type="ARBA" id="ARBA00010833"/>
    </source>
</evidence>
<gene>
    <name evidence="5" type="ORF">A2Z11_02105</name>
</gene>
<protein>
    <recommendedName>
        <fullName evidence="4">Mannosylglycerate hydrolase MGH1-like glycoside hydrolase domain-containing protein</fullName>
    </recommendedName>
</protein>
<dbReference type="InterPro" id="IPR012341">
    <property type="entry name" value="6hp_glycosidase-like_sf"/>
</dbReference>
<evidence type="ECO:0000313" key="5">
    <source>
        <dbReference type="EMBL" id="OGY26747.1"/>
    </source>
</evidence>
<dbReference type="Proteomes" id="UP000176389">
    <property type="component" value="Unassembled WGS sequence"/>
</dbReference>
<keyword evidence="2" id="KW-0378">Hydrolase</keyword>
<dbReference type="AlphaFoldDB" id="A0A1G1WHM5"/>
<keyword evidence="3" id="KW-0326">Glycosidase</keyword>
<sequence length="425" mass="48965">MKSSTQKIIDQAKGTLNGNLKTGYSDWANTKYKYICPSKSHYQHQWFWDSCFHAIALSHLDLELAKNEVNSLLWAQRKDGFIPHIIYWDRRNYNSLLTNLGSRLESKLSFTPKSTELIQPPLIAQAVEAIYQKDKNIDFLHKVLPKLKSYYLWLANNRDPDNDGLISIIAPYESGLDQSPSYDPIFGTENKPQIFSAVVGRTITFRNMMRNYNLESIFEADYFNVKDVLVNSIYIKNLETLSNLLHEIDQEESARHFHQLSLKGKDALIKKCFDRSESIFFDTYGSSDKTVKVKTIKGLLPLMLDLPKGMVGDIVKKHILNRKEFDLPYPIPTVAADEESFSPVPTKIANYPLLCRGPTWINTNWYIFNGLKKHGYEKEADNLREKTIQLIQKSGFREFFNPFSGEGYGAVDFSWSTLVVDMILR</sequence>
<evidence type="ECO:0000259" key="4">
    <source>
        <dbReference type="Pfam" id="PF22422"/>
    </source>
</evidence>
<dbReference type="InterPro" id="IPR004888">
    <property type="entry name" value="Glycoside_hydrolase_63"/>
</dbReference>
<proteinExistence type="inferred from homology"/>
<comment type="caution">
    <text evidence="5">The sequence shown here is derived from an EMBL/GenBank/DDBJ whole genome shotgun (WGS) entry which is preliminary data.</text>
</comment>
<dbReference type="GO" id="GO:0009311">
    <property type="term" value="P:oligosaccharide metabolic process"/>
    <property type="evidence" value="ECO:0007669"/>
    <property type="project" value="InterPro"/>
</dbReference>
<dbReference type="EMBL" id="MHCS01000010">
    <property type="protein sequence ID" value="OGY26747.1"/>
    <property type="molecule type" value="Genomic_DNA"/>
</dbReference>
<feature type="domain" description="Mannosylglycerate hydrolase MGH1-like glycoside hydrolase" evidence="4">
    <location>
        <begin position="42"/>
        <end position="416"/>
    </location>
</feature>
<dbReference type="Pfam" id="PF22422">
    <property type="entry name" value="MGH1-like_GH"/>
    <property type="match status" value="1"/>
</dbReference>
<name>A0A1G1WHM5_9BACT</name>
<dbReference type="Gene3D" id="1.50.10.10">
    <property type="match status" value="1"/>
</dbReference>
<dbReference type="PANTHER" id="PTHR10412">
    <property type="entry name" value="MANNOSYL-OLIGOSACCHARIDE GLUCOSIDASE"/>
    <property type="match status" value="1"/>
</dbReference>
<organism evidence="5 6">
    <name type="scientific">Candidatus Woykebacteria bacterium RBG_16_43_9</name>
    <dbReference type="NCBI Taxonomy" id="1802596"/>
    <lineage>
        <taxon>Bacteria</taxon>
        <taxon>Candidatus Woykeibacteriota</taxon>
    </lineage>
</organism>
<evidence type="ECO:0000313" key="6">
    <source>
        <dbReference type="Proteomes" id="UP000176389"/>
    </source>
</evidence>
<reference evidence="5 6" key="1">
    <citation type="journal article" date="2016" name="Nat. Commun.">
        <title>Thousands of microbial genomes shed light on interconnected biogeochemical processes in an aquifer system.</title>
        <authorList>
            <person name="Anantharaman K."/>
            <person name="Brown C.T."/>
            <person name="Hug L.A."/>
            <person name="Sharon I."/>
            <person name="Castelle C.J."/>
            <person name="Probst A.J."/>
            <person name="Thomas B.C."/>
            <person name="Singh A."/>
            <person name="Wilkins M.J."/>
            <person name="Karaoz U."/>
            <person name="Brodie E.L."/>
            <person name="Williams K.H."/>
            <person name="Hubbard S.S."/>
            <person name="Banfield J.F."/>
        </authorList>
    </citation>
    <scope>NUCLEOTIDE SEQUENCE [LARGE SCALE GENOMIC DNA]</scope>
</reference>
<dbReference type="GO" id="GO:0004573">
    <property type="term" value="F:Glc3Man9GlcNAc2 oligosaccharide glucosidase activity"/>
    <property type="evidence" value="ECO:0007669"/>
    <property type="project" value="InterPro"/>
</dbReference>
<comment type="similarity">
    <text evidence="1">Belongs to the glycosyl hydrolase 63 family.</text>
</comment>
<accession>A0A1G1WHM5</accession>
<dbReference type="GO" id="GO:0006487">
    <property type="term" value="P:protein N-linked glycosylation"/>
    <property type="evidence" value="ECO:0007669"/>
    <property type="project" value="TreeGrafter"/>
</dbReference>
<evidence type="ECO:0000256" key="2">
    <source>
        <dbReference type="ARBA" id="ARBA00022801"/>
    </source>
</evidence>